<evidence type="ECO:0000313" key="1">
    <source>
        <dbReference type="EMBL" id="OBX10405.1"/>
    </source>
</evidence>
<dbReference type="AlphaFoldDB" id="A0AB36E2G9"/>
<evidence type="ECO:0000313" key="2">
    <source>
        <dbReference type="Proteomes" id="UP000092527"/>
    </source>
</evidence>
<sequence>MNEKSEVIVCAAIKFNCESIYKNIIDLIASNCDATIECSKTIGNLIIRLHKKARGLPDDESNGPQNLN</sequence>
<organism evidence="1 2">
    <name type="scientific">Gallibacterium salpingitidis</name>
    <dbReference type="NCBI Taxonomy" id="505341"/>
    <lineage>
        <taxon>Bacteria</taxon>
        <taxon>Pseudomonadati</taxon>
        <taxon>Pseudomonadota</taxon>
        <taxon>Gammaproteobacteria</taxon>
        <taxon>Pasteurellales</taxon>
        <taxon>Pasteurellaceae</taxon>
        <taxon>Gallibacterium</taxon>
    </lineage>
</organism>
<accession>A0AB36E2G9</accession>
<dbReference type="Proteomes" id="UP000092527">
    <property type="component" value="Unassembled WGS sequence"/>
</dbReference>
<reference evidence="1 2" key="1">
    <citation type="submission" date="2014-11" db="EMBL/GenBank/DDBJ databases">
        <title>Pan-genome of Gallibacterium spp.</title>
        <authorList>
            <person name="Kudirkiene E."/>
            <person name="Bojesen A.M."/>
        </authorList>
    </citation>
    <scope>NUCLEOTIDE SEQUENCE [LARGE SCALE GENOMIC DNA]</scope>
    <source>
        <strain evidence="1 2">18469/18</strain>
    </source>
</reference>
<name>A0AB36E2G9_9PAST</name>
<dbReference type="EMBL" id="JTJU01000028">
    <property type="protein sequence ID" value="OBX10405.1"/>
    <property type="molecule type" value="Genomic_DNA"/>
</dbReference>
<protein>
    <submittedName>
        <fullName evidence="1">Uncharacterized protein</fullName>
    </submittedName>
</protein>
<proteinExistence type="predicted"/>
<comment type="caution">
    <text evidence="1">The sequence shown here is derived from an EMBL/GenBank/DDBJ whole genome shotgun (WGS) entry which is preliminary data.</text>
</comment>
<gene>
    <name evidence="1" type="ORF">QV09_05490</name>
</gene>
<dbReference type="RefSeq" id="WP_066421715.1">
    <property type="nucleotide sequence ID" value="NZ_JTJU01000028.1"/>
</dbReference>